<evidence type="ECO:0000313" key="3">
    <source>
        <dbReference type="Proteomes" id="UP000234681"/>
    </source>
</evidence>
<reference evidence="3" key="1">
    <citation type="submission" date="2005-09" db="EMBL/GenBank/DDBJ databases">
        <authorList>
            <person name="Mural R.J."/>
            <person name="Li P.W."/>
            <person name="Adams M.D."/>
            <person name="Amanatides P.G."/>
            <person name="Baden-Tillson H."/>
            <person name="Barnstead M."/>
            <person name="Chin S.H."/>
            <person name="Dew I."/>
            <person name="Evans C.A."/>
            <person name="Ferriera S."/>
            <person name="Flanigan M."/>
            <person name="Fosler C."/>
            <person name="Glodek A."/>
            <person name="Gu Z."/>
            <person name="Holt R.A."/>
            <person name="Jennings D."/>
            <person name="Kraft C.L."/>
            <person name="Lu F."/>
            <person name="Nguyen T."/>
            <person name="Nusskern D.R."/>
            <person name="Pfannkoch C.M."/>
            <person name="Sitter C."/>
            <person name="Sutton G.G."/>
            <person name="Venter J.C."/>
            <person name="Wang Z."/>
            <person name="Woodage T."/>
            <person name="Zheng X.H."/>
            <person name="Zhong F."/>
        </authorList>
    </citation>
    <scope>NUCLEOTIDE SEQUENCE [LARGE SCALE GENOMIC DNA]</scope>
    <source>
        <strain>BN</strain>
        <strain evidence="3">Sprague-Dawley</strain>
    </source>
</reference>
<accession>A6JHC6</accession>
<evidence type="ECO:0000256" key="1">
    <source>
        <dbReference type="SAM" id="Phobius"/>
    </source>
</evidence>
<dbReference type="EMBL" id="CH473986">
    <property type="protein sequence ID" value="EDL94250.1"/>
    <property type="molecule type" value="Genomic_DNA"/>
</dbReference>
<dbReference type="AlphaFoldDB" id="A6JHC6"/>
<keyword evidence="1" id="KW-1133">Transmembrane helix</keyword>
<keyword evidence="1" id="KW-0812">Transmembrane</keyword>
<evidence type="ECO:0000313" key="2">
    <source>
        <dbReference type="EMBL" id="EDL94250.1"/>
    </source>
</evidence>
<name>A6JHC6_RAT</name>
<protein>
    <submittedName>
        <fullName evidence="2">RCG63257</fullName>
    </submittedName>
</protein>
<gene>
    <name evidence="2" type="ORF">rCG_63257</name>
</gene>
<feature type="transmembrane region" description="Helical" evidence="1">
    <location>
        <begin position="48"/>
        <end position="66"/>
    </location>
</feature>
<proteinExistence type="predicted"/>
<organism evidence="2 3">
    <name type="scientific">Rattus norvegicus</name>
    <name type="common">Rat</name>
    <dbReference type="NCBI Taxonomy" id="10116"/>
    <lineage>
        <taxon>Eukaryota</taxon>
        <taxon>Metazoa</taxon>
        <taxon>Chordata</taxon>
        <taxon>Craniata</taxon>
        <taxon>Vertebrata</taxon>
        <taxon>Euteleostomi</taxon>
        <taxon>Mammalia</taxon>
        <taxon>Eutheria</taxon>
        <taxon>Euarchontoglires</taxon>
        <taxon>Glires</taxon>
        <taxon>Rodentia</taxon>
        <taxon>Myomorpha</taxon>
        <taxon>Muroidea</taxon>
        <taxon>Muridae</taxon>
        <taxon>Murinae</taxon>
        <taxon>Rattus</taxon>
    </lineage>
</organism>
<sequence>MRLGTEDKSTKYICRYALLYVRCTYGTDRIKFYKLSNIKHIKIKEDNVFLWTSIFQLLDWGFYLHFFT</sequence>
<keyword evidence="1" id="KW-0472">Membrane</keyword>
<dbReference type="Proteomes" id="UP000234681">
    <property type="component" value="Chromosome 1"/>
</dbReference>